<gene>
    <name evidence="2" type="ORF">K435DRAFT_836488</name>
</gene>
<feature type="compositionally biased region" description="Low complexity" evidence="1">
    <location>
        <begin position="148"/>
        <end position="160"/>
    </location>
</feature>
<feature type="compositionally biased region" description="Basic residues" evidence="1">
    <location>
        <begin position="699"/>
        <end position="711"/>
    </location>
</feature>
<dbReference type="EMBL" id="ML179077">
    <property type="protein sequence ID" value="THV02446.1"/>
    <property type="molecule type" value="Genomic_DNA"/>
</dbReference>
<feature type="region of interest" description="Disordered" evidence="1">
    <location>
        <begin position="115"/>
        <end position="169"/>
    </location>
</feature>
<feature type="compositionally biased region" description="Basic and acidic residues" evidence="1">
    <location>
        <begin position="716"/>
        <end position="726"/>
    </location>
</feature>
<dbReference type="OrthoDB" id="2573559at2759"/>
<feature type="compositionally biased region" description="Low complexity" evidence="1">
    <location>
        <begin position="420"/>
        <end position="437"/>
    </location>
</feature>
<evidence type="ECO:0000313" key="3">
    <source>
        <dbReference type="Proteomes" id="UP000297245"/>
    </source>
</evidence>
<proteinExistence type="predicted"/>
<feature type="compositionally biased region" description="Polar residues" evidence="1">
    <location>
        <begin position="115"/>
        <end position="134"/>
    </location>
</feature>
<feature type="region of interest" description="Disordered" evidence="1">
    <location>
        <begin position="416"/>
        <end position="437"/>
    </location>
</feature>
<evidence type="ECO:0000256" key="1">
    <source>
        <dbReference type="SAM" id="MobiDB-lite"/>
    </source>
</evidence>
<dbReference type="AlphaFoldDB" id="A0A4V4HHE5"/>
<sequence length="738" mass="81025">MTTMSTEASQTDAKIYVDRGMQTEPLRHLSRTDNLAALHVHGAYTLPAPNSSPVQRVSREKPLQLGFQKPSENLNSARRIVSLPETSPPQRLIIRGERVVSLTERTKAPSSLFDTSLASDYSDCSQSPDASRSPSDIRVTKTPRSHLRSSLSGSGFLSPRTPSPPSSPESVMIIGSDVQVPSSFHRYRIPVPTPEEWNARASSPPRPIPALHGPLSLPYARCPSGAEGTIIEGDDLGRMIWGLDGEANAQRTRTSNPSTQNQNITDHDVVTSSMTSTYQSRPKFTNYSNRSPIILPRRYPEVYVGDLKRPQFLRDDSPIILSGPSDNWNGEPLPASEIFDVGFLDGKPTGLGITWQTSTVSSDMDRPELRDRSIHLKASAPVFVPRQFSNYDQSETTSSHSLLPISTRAKSAFDLIQDHSPTGDPLTTPPSSSSTLWTPSLPTPLLLDSPEVNYVGDSERLNRFVYERLKQSDFSLVSDIALSLSRDRPMHHPIAKTPDSLLSPDSPMFEFAMHHSGHHPSIPLSAAQYSRMNNHNLLPPKIASTSPESLGAEKNTMTNAHQPRSIPFARLMQRQLSAVPEENDTHHEQPTSSPPLHCPQINVRRAPLGPGQSFRPNFANRAPSSSHYPVQRSASPISSRHTNLGATNRHGERLGFVPSEVIPEDISTSPAKDTRKSTSPLAQKGNKENSSVSDGKAKTSSKKKRKNKAKKLALSGEKDPIPERESIFPAAPVEAWLT</sequence>
<dbReference type="Proteomes" id="UP000297245">
    <property type="component" value="Unassembled WGS sequence"/>
</dbReference>
<name>A0A4V4HHE5_DENBC</name>
<organism evidence="2 3">
    <name type="scientific">Dendrothele bispora (strain CBS 962.96)</name>
    <dbReference type="NCBI Taxonomy" id="1314807"/>
    <lineage>
        <taxon>Eukaryota</taxon>
        <taxon>Fungi</taxon>
        <taxon>Dikarya</taxon>
        <taxon>Basidiomycota</taxon>
        <taxon>Agaricomycotina</taxon>
        <taxon>Agaricomycetes</taxon>
        <taxon>Agaricomycetidae</taxon>
        <taxon>Agaricales</taxon>
        <taxon>Agaricales incertae sedis</taxon>
        <taxon>Dendrothele</taxon>
    </lineage>
</organism>
<feature type="compositionally biased region" description="Polar residues" evidence="1">
    <location>
        <begin position="666"/>
        <end position="681"/>
    </location>
</feature>
<evidence type="ECO:0000313" key="2">
    <source>
        <dbReference type="EMBL" id="THV02446.1"/>
    </source>
</evidence>
<feature type="region of interest" description="Disordered" evidence="1">
    <location>
        <begin position="579"/>
        <end position="738"/>
    </location>
</feature>
<protein>
    <submittedName>
        <fullName evidence="2">Uncharacterized protein</fullName>
    </submittedName>
</protein>
<accession>A0A4V4HHE5</accession>
<feature type="compositionally biased region" description="Polar residues" evidence="1">
    <location>
        <begin position="622"/>
        <end position="646"/>
    </location>
</feature>
<keyword evidence="3" id="KW-1185">Reference proteome</keyword>
<reference evidence="2 3" key="1">
    <citation type="journal article" date="2019" name="Nat. Ecol. Evol.">
        <title>Megaphylogeny resolves global patterns of mushroom evolution.</title>
        <authorList>
            <person name="Varga T."/>
            <person name="Krizsan K."/>
            <person name="Foldi C."/>
            <person name="Dima B."/>
            <person name="Sanchez-Garcia M."/>
            <person name="Sanchez-Ramirez S."/>
            <person name="Szollosi G.J."/>
            <person name="Szarkandi J.G."/>
            <person name="Papp V."/>
            <person name="Albert L."/>
            <person name="Andreopoulos W."/>
            <person name="Angelini C."/>
            <person name="Antonin V."/>
            <person name="Barry K.W."/>
            <person name="Bougher N.L."/>
            <person name="Buchanan P."/>
            <person name="Buyck B."/>
            <person name="Bense V."/>
            <person name="Catcheside P."/>
            <person name="Chovatia M."/>
            <person name="Cooper J."/>
            <person name="Damon W."/>
            <person name="Desjardin D."/>
            <person name="Finy P."/>
            <person name="Geml J."/>
            <person name="Haridas S."/>
            <person name="Hughes K."/>
            <person name="Justo A."/>
            <person name="Karasinski D."/>
            <person name="Kautmanova I."/>
            <person name="Kiss B."/>
            <person name="Kocsube S."/>
            <person name="Kotiranta H."/>
            <person name="LaButti K.M."/>
            <person name="Lechner B.E."/>
            <person name="Liimatainen K."/>
            <person name="Lipzen A."/>
            <person name="Lukacs Z."/>
            <person name="Mihaltcheva S."/>
            <person name="Morgado L.N."/>
            <person name="Niskanen T."/>
            <person name="Noordeloos M.E."/>
            <person name="Ohm R.A."/>
            <person name="Ortiz-Santana B."/>
            <person name="Ovrebo C."/>
            <person name="Racz N."/>
            <person name="Riley R."/>
            <person name="Savchenko A."/>
            <person name="Shiryaev A."/>
            <person name="Soop K."/>
            <person name="Spirin V."/>
            <person name="Szebenyi C."/>
            <person name="Tomsovsky M."/>
            <person name="Tulloss R.E."/>
            <person name="Uehling J."/>
            <person name="Grigoriev I.V."/>
            <person name="Vagvolgyi C."/>
            <person name="Papp T."/>
            <person name="Martin F.M."/>
            <person name="Miettinen O."/>
            <person name="Hibbett D.S."/>
            <person name="Nagy L.G."/>
        </authorList>
    </citation>
    <scope>NUCLEOTIDE SEQUENCE [LARGE SCALE GENOMIC DNA]</scope>
    <source>
        <strain evidence="2 3">CBS 962.96</strain>
    </source>
</reference>